<gene>
    <name evidence="9" type="primary">lacF_1</name>
    <name evidence="9" type="ORF">RR49_00042</name>
</gene>
<dbReference type="PATRIC" id="fig|400772.4.peg.54"/>
<comment type="similarity">
    <text evidence="7">Belongs to the binding-protein-dependent transport system permease family.</text>
</comment>
<evidence type="ECO:0000256" key="3">
    <source>
        <dbReference type="ARBA" id="ARBA00022475"/>
    </source>
</evidence>
<dbReference type="SUPFAM" id="SSF161098">
    <property type="entry name" value="MetI-like"/>
    <property type="match status" value="1"/>
</dbReference>
<evidence type="ECO:0000256" key="4">
    <source>
        <dbReference type="ARBA" id="ARBA00022692"/>
    </source>
</evidence>
<evidence type="ECO:0000259" key="8">
    <source>
        <dbReference type="PROSITE" id="PS50928"/>
    </source>
</evidence>
<comment type="caution">
    <text evidence="9">The sequence shown here is derived from an EMBL/GenBank/DDBJ whole genome shotgun (WGS) entry which is preliminary data.</text>
</comment>
<dbReference type="Proteomes" id="UP000033451">
    <property type="component" value="Unassembled WGS sequence"/>
</dbReference>
<evidence type="ECO:0000256" key="6">
    <source>
        <dbReference type="ARBA" id="ARBA00023136"/>
    </source>
</evidence>
<dbReference type="GO" id="GO:0005886">
    <property type="term" value="C:plasma membrane"/>
    <property type="evidence" value="ECO:0007669"/>
    <property type="project" value="UniProtKB-SubCell"/>
</dbReference>
<evidence type="ECO:0000313" key="10">
    <source>
        <dbReference type="Proteomes" id="UP000033451"/>
    </source>
</evidence>
<evidence type="ECO:0000256" key="2">
    <source>
        <dbReference type="ARBA" id="ARBA00022448"/>
    </source>
</evidence>
<name>A0A0F0M061_9MICO</name>
<evidence type="ECO:0000256" key="5">
    <source>
        <dbReference type="ARBA" id="ARBA00022989"/>
    </source>
</evidence>
<keyword evidence="10" id="KW-1185">Reference proteome</keyword>
<evidence type="ECO:0000256" key="7">
    <source>
        <dbReference type="RuleBase" id="RU363032"/>
    </source>
</evidence>
<dbReference type="InterPro" id="IPR051393">
    <property type="entry name" value="ABC_transporter_permease"/>
</dbReference>
<dbReference type="InterPro" id="IPR035906">
    <property type="entry name" value="MetI-like_sf"/>
</dbReference>
<dbReference type="Gene3D" id="1.10.3720.10">
    <property type="entry name" value="MetI-like"/>
    <property type="match status" value="1"/>
</dbReference>
<dbReference type="PANTHER" id="PTHR30193:SF37">
    <property type="entry name" value="INNER MEMBRANE ABC TRANSPORTER PERMEASE PROTEIN YCJO"/>
    <property type="match status" value="1"/>
</dbReference>
<dbReference type="PANTHER" id="PTHR30193">
    <property type="entry name" value="ABC TRANSPORTER PERMEASE PROTEIN"/>
    <property type="match status" value="1"/>
</dbReference>
<dbReference type="OrthoDB" id="3210259at2"/>
<feature type="transmembrane region" description="Helical" evidence="7">
    <location>
        <begin position="154"/>
        <end position="175"/>
    </location>
</feature>
<dbReference type="EMBL" id="JYIY01000025">
    <property type="protein sequence ID" value="KJL45541.1"/>
    <property type="molecule type" value="Genomic_DNA"/>
</dbReference>
<keyword evidence="5 7" id="KW-1133">Transmembrane helix</keyword>
<organism evidence="9 10">
    <name type="scientific">Microbacterium ginsengisoli</name>
    <dbReference type="NCBI Taxonomy" id="400772"/>
    <lineage>
        <taxon>Bacteria</taxon>
        <taxon>Bacillati</taxon>
        <taxon>Actinomycetota</taxon>
        <taxon>Actinomycetes</taxon>
        <taxon>Micrococcales</taxon>
        <taxon>Microbacteriaceae</taxon>
        <taxon>Microbacterium</taxon>
    </lineage>
</organism>
<protein>
    <submittedName>
        <fullName evidence="9">Lactose transport system permease protein LacF</fullName>
    </submittedName>
</protein>
<evidence type="ECO:0000256" key="1">
    <source>
        <dbReference type="ARBA" id="ARBA00004651"/>
    </source>
</evidence>
<comment type="subcellular location">
    <subcellularLocation>
        <location evidence="1 7">Cell membrane</location>
        <topology evidence="1 7">Multi-pass membrane protein</topology>
    </subcellularLocation>
</comment>
<dbReference type="InterPro" id="IPR000515">
    <property type="entry name" value="MetI-like"/>
</dbReference>
<proteinExistence type="inferred from homology"/>
<accession>A0A0F0M061</accession>
<keyword evidence="4 7" id="KW-0812">Transmembrane</keyword>
<reference evidence="9 10" key="1">
    <citation type="submission" date="2015-02" db="EMBL/GenBank/DDBJ databases">
        <title>Draft genome sequences of ten Microbacterium spp. with emphasis on heavy metal contaminated environments.</title>
        <authorList>
            <person name="Corretto E."/>
        </authorList>
    </citation>
    <scope>NUCLEOTIDE SEQUENCE [LARGE SCALE GENOMIC DNA]</scope>
    <source>
        <strain evidence="9 10">DSM 18659</strain>
    </source>
</reference>
<dbReference type="AlphaFoldDB" id="A0A0F0M061"/>
<sequence>MRGIRIGGWALALPALILIGLFLLLPGVLALVGSLFQIDLGDRTVWRWAGLQNYTALFSDPAVVESIWNTVLYSAMTIIPSLVLGLGLALLVASFRRARPLLQVLLFLPFATNMVAMAVVFRWIFANRGGFVNEALALVGLAPINFLGDSRYALITVALVGIWRLTSFVMIFYLAGLTSIPTALYEASAADGLGPWSTFRRVTLPLLRPTTVFATVMAVLQAVQVFDTVNVLTGGGPLGATETILTMTWRLGFVYFDLGQAAAVSTLLLVVLVLIGVLRRRAFLGDKEL</sequence>
<dbReference type="GO" id="GO:0055085">
    <property type="term" value="P:transmembrane transport"/>
    <property type="evidence" value="ECO:0007669"/>
    <property type="project" value="InterPro"/>
</dbReference>
<dbReference type="STRING" id="400772.RR49_00042"/>
<dbReference type="Pfam" id="PF00528">
    <property type="entry name" value="BPD_transp_1"/>
    <property type="match status" value="1"/>
</dbReference>
<keyword evidence="6 7" id="KW-0472">Membrane</keyword>
<feature type="domain" description="ABC transmembrane type-1" evidence="8">
    <location>
        <begin position="67"/>
        <end position="279"/>
    </location>
</feature>
<keyword evidence="2 7" id="KW-0813">Transport</keyword>
<dbReference type="PROSITE" id="PS50928">
    <property type="entry name" value="ABC_TM1"/>
    <property type="match status" value="1"/>
</dbReference>
<feature type="transmembrane region" description="Helical" evidence="7">
    <location>
        <begin position="104"/>
        <end position="125"/>
    </location>
</feature>
<keyword evidence="3" id="KW-1003">Cell membrane</keyword>
<dbReference type="RefSeq" id="WP_045245719.1">
    <property type="nucleotide sequence ID" value="NZ_JYIY01000025.1"/>
</dbReference>
<feature type="transmembrane region" description="Helical" evidence="7">
    <location>
        <begin position="71"/>
        <end position="92"/>
    </location>
</feature>
<dbReference type="CDD" id="cd06261">
    <property type="entry name" value="TM_PBP2"/>
    <property type="match status" value="1"/>
</dbReference>
<feature type="transmembrane region" description="Helical" evidence="7">
    <location>
        <begin position="258"/>
        <end position="278"/>
    </location>
</feature>
<evidence type="ECO:0000313" key="9">
    <source>
        <dbReference type="EMBL" id="KJL45541.1"/>
    </source>
</evidence>